<comment type="cofactor">
    <cofactor evidence="1">
        <name>Mg(2+)</name>
        <dbReference type="ChEBI" id="CHEBI:18420"/>
    </cofactor>
</comment>
<keyword evidence="3 9" id="KW-0548">Nucleotidyltransferase</keyword>
<dbReference type="PANTHER" id="PTHR33571:SF14">
    <property type="entry name" value="PROTEIN ADENYLYLTRANSFERASE MJ0435-RELATED"/>
    <property type="match status" value="1"/>
</dbReference>
<evidence type="ECO:0000256" key="4">
    <source>
        <dbReference type="ARBA" id="ARBA00022723"/>
    </source>
</evidence>
<dbReference type="CDD" id="cd05403">
    <property type="entry name" value="NT_KNTase_like"/>
    <property type="match status" value="1"/>
</dbReference>
<dbReference type="EMBL" id="JPVU01000315">
    <property type="protein sequence ID" value="KFN89033.1"/>
    <property type="molecule type" value="Genomic_DNA"/>
</dbReference>
<dbReference type="Pfam" id="PF18765">
    <property type="entry name" value="Polbeta"/>
    <property type="match status" value="1"/>
</dbReference>
<keyword evidence="7" id="KW-0460">Magnesium</keyword>
<dbReference type="OrthoDB" id="9809668at2"/>
<dbReference type="InterPro" id="IPR043519">
    <property type="entry name" value="NT_sf"/>
</dbReference>
<keyword evidence="6" id="KW-0067">ATP-binding</keyword>
<dbReference type="InterPro" id="IPR041633">
    <property type="entry name" value="Polbeta"/>
</dbReference>
<dbReference type="GO" id="GO:0016779">
    <property type="term" value="F:nucleotidyltransferase activity"/>
    <property type="evidence" value="ECO:0007669"/>
    <property type="project" value="UniProtKB-KW"/>
</dbReference>
<dbReference type="SUPFAM" id="SSF81301">
    <property type="entry name" value="Nucleotidyltransferase"/>
    <property type="match status" value="1"/>
</dbReference>
<dbReference type="EC" id="2.7.7.-" evidence="9"/>
<evidence type="ECO:0000256" key="1">
    <source>
        <dbReference type="ARBA" id="ARBA00001946"/>
    </source>
</evidence>
<evidence type="ECO:0000256" key="7">
    <source>
        <dbReference type="ARBA" id="ARBA00022842"/>
    </source>
</evidence>
<comment type="caution">
    <text evidence="9">The sequence shown here is derived from an EMBL/GenBank/DDBJ whole genome shotgun (WGS) entry which is preliminary data.</text>
</comment>
<dbReference type="InterPro" id="IPR052038">
    <property type="entry name" value="Type-VII_TA_antitoxin"/>
</dbReference>
<name>A0A091CBR3_9ENTE</name>
<organism evidence="9 10">
    <name type="scientific">Tetragenococcus muriaticus PMC-11-5</name>
    <dbReference type="NCBI Taxonomy" id="1302649"/>
    <lineage>
        <taxon>Bacteria</taxon>
        <taxon>Bacillati</taxon>
        <taxon>Bacillota</taxon>
        <taxon>Bacilli</taxon>
        <taxon>Lactobacillales</taxon>
        <taxon>Enterococcaceae</taxon>
        <taxon>Tetragenococcus</taxon>
    </lineage>
</organism>
<evidence type="ECO:0000313" key="9">
    <source>
        <dbReference type="EMBL" id="KFN89033.1"/>
    </source>
</evidence>
<gene>
    <name evidence="9" type="ORF">TMUPMC115_2596</name>
</gene>
<keyword evidence="4" id="KW-0479">Metal-binding</keyword>
<dbReference type="PANTHER" id="PTHR33571">
    <property type="entry name" value="SSL8005 PROTEIN"/>
    <property type="match status" value="1"/>
</dbReference>
<evidence type="ECO:0000256" key="3">
    <source>
        <dbReference type="ARBA" id="ARBA00022695"/>
    </source>
</evidence>
<dbReference type="GO" id="GO:0005524">
    <property type="term" value="F:ATP binding"/>
    <property type="evidence" value="ECO:0007669"/>
    <property type="project" value="UniProtKB-KW"/>
</dbReference>
<dbReference type="GO" id="GO:0046872">
    <property type="term" value="F:metal ion binding"/>
    <property type="evidence" value="ECO:0007669"/>
    <property type="project" value="UniProtKB-KW"/>
</dbReference>
<evidence type="ECO:0000313" key="10">
    <source>
        <dbReference type="Proteomes" id="UP000029380"/>
    </source>
</evidence>
<protein>
    <submittedName>
        <fullName evidence="9">Nucleotidyltransferase</fullName>
        <ecNumber evidence="9">2.7.7.-</ecNumber>
    </submittedName>
</protein>
<evidence type="ECO:0000259" key="8">
    <source>
        <dbReference type="Pfam" id="PF18765"/>
    </source>
</evidence>
<keyword evidence="2 9" id="KW-0808">Transferase</keyword>
<sequence>MIYTISGIQKLCTPIFLEWEIKKAFLFGSYARNEATETSDLDILIDGEGSLLHNIFDVIRLKSKLSSALKKEIDLITLRAINAETNQKRNPLLKENIEADCVMIYDFKTSDSFKVKG</sequence>
<evidence type="ECO:0000256" key="6">
    <source>
        <dbReference type="ARBA" id="ARBA00022840"/>
    </source>
</evidence>
<dbReference type="AlphaFoldDB" id="A0A091CBR3"/>
<dbReference type="Proteomes" id="UP000029380">
    <property type="component" value="Unassembled WGS sequence"/>
</dbReference>
<dbReference type="PATRIC" id="fig|1302649.3.peg.2576"/>
<keyword evidence="5" id="KW-0547">Nucleotide-binding</keyword>
<accession>A0A091CBR3</accession>
<evidence type="ECO:0000256" key="5">
    <source>
        <dbReference type="ARBA" id="ARBA00022741"/>
    </source>
</evidence>
<evidence type="ECO:0000256" key="2">
    <source>
        <dbReference type="ARBA" id="ARBA00022679"/>
    </source>
</evidence>
<reference evidence="9 10" key="1">
    <citation type="submission" date="2014-08" db="EMBL/GenBank/DDBJ databases">
        <title>Genome sequence of Tetragenococcus muriaticus.</title>
        <authorList>
            <person name="Chuea-nongthon C."/>
            <person name="Rodtong S."/>
            <person name="Yongsawatdigul J."/>
            <person name="Steele J.L."/>
            <person name="Liu X.-y."/>
            <person name="Speers J."/>
            <person name="Glasner J.D."/>
            <person name="Neeno-Eckwall E.C."/>
        </authorList>
    </citation>
    <scope>NUCLEOTIDE SEQUENCE [LARGE SCALE GENOMIC DNA]</scope>
    <source>
        <strain evidence="9 10">PMC-11-5</strain>
    </source>
</reference>
<dbReference type="Gene3D" id="3.30.460.10">
    <property type="entry name" value="Beta Polymerase, domain 2"/>
    <property type="match status" value="1"/>
</dbReference>
<proteinExistence type="predicted"/>
<feature type="domain" description="Polymerase beta nucleotidyltransferase" evidence="8">
    <location>
        <begin position="20"/>
        <end position="82"/>
    </location>
</feature>
<dbReference type="RefSeq" id="WP_028791078.1">
    <property type="nucleotide sequence ID" value="NZ_JPVU01000315.1"/>
</dbReference>